<evidence type="ECO:0000313" key="3">
    <source>
        <dbReference type="Proteomes" id="UP000516235"/>
    </source>
</evidence>
<protein>
    <submittedName>
        <fullName evidence="2">Uncharacterized protein</fullName>
    </submittedName>
</protein>
<evidence type="ECO:0000313" key="1">
    <source>
        <dbReference type="EMBL" id="MBC3179867.1"/>
    </source>
</evidence>
<dbReference type="Proteomes" id="UP000642876">
    <property type="component" value="Unassembled WGS sequence"/>
</dbReference>
<reference evidence="3 4" key="1">
    <citation type="submission" date="2020-08" db="EMBL/GenBank/DDBJ databases">
        <title>novel species in genus Corynebacterium.</title>
        <authorList>
            <person name="Zhang G."/>
        </authorList>
    </citation>
    <scope>NUCLEOTIDE SEQUENCE [LARGE SCALE GENOMIC DNA]</scope>
    <source>
        <strain evidence="3 4">zg-917</strain>
        <strain evidence="2">Zg-917</strain>
    </source>
</reference>
<dbReference type="KEGG" id="cluj:IAU68_09225"/>
<gene>
    <name evidence="1" type="ORF">H7348_11245</name>
    <name evidence="2" type="ORF">IAU68_09225</name>
</gene>
<dbReference type="Proteomes" id="UP000516235">
    <property type="component" value="Chromosome"/>
</dbReference>
<name>A0A7H0JXT5_9CORY</name>
<organism evidence="2 3">
    <name type="scientific">Corynebacterium lujinxingii</name>
    <dbReference type="NCBI Taxonomy" id="2763010"/>
    <lineage>
        <taxon>Bacteria</taxon>
        <taxon>Bacillati</taxon>
        <taxon>Actinomycetota</taxon>
        <taxon>Actinomycetes</taxon>
        <taxon>Mycobacteriales</taxon>
        <taxon>Corynebacteriaceae</taxon>
        <taxon>Corynebacterium</taxon>
    </lineage>
</organism>
<keyword evidence="4" id="KW-1185">Reference proteome</keyword>
<evidence type="ECO:0000313" key="2">
    <source>
        <dbReference type="EMBL" id="QNP89851.1"/>
    </source>
</evidence>
<dbReference type="EMBL" id="CP061032">
    <property type="protein sequence ID" value="QNP89851.1"/>
    <property type="molecule type" value="Genomic_DNA"/>
</dbReference>
<evidence type="ECO:0000313" key="4">
    <source>
        <dbReference type="Proteomes" id="UP000642876"/>
    </source>
</evidence>
<accession>A0A7H0JXT5</accession>
<proteinExistence type="predicted"/>
<dbReference type="EMBL" id="JACMYE010000011">
    <property type="protein sequence ID" value="MBC3179867.1"/>
    <property type="molecule type" value="Genomic_DNA"/>
</dbReference>
<dbReference type="AlphaFoldDB" id="A0A7H0JXT5"/>
<dbReference type="RefSeq" id="WP_171194660.1">
    <property type="nucleotide sequence ID" value="NZ_CP061032.1"/>
</dbReference>
<sequence length="95" mass="10515">MSITLSLPNYELTGVIRHDANLRILELIDPDTGDSEVLSITLPDHSPASECVFVKDYSEHRGLTAALIRVGVGVVIRELKIGCFRSRVIELRVLT</sequence>